<evidence type="ECO:0000256" key="4">
    <source>
        <dbReference type="ARBA" id="ARBA00022898"/>
    </source>
</evidence>
<proteinExistence type="inferred from homology"/>
<dbReference type="EMBL" id="QRTC01000006">
    <property type="protein sequence ID" value="RGQ43356.1"/>
    <property type="molecule type" value="Genomic_DNA"/>
</dbReference>
<comment type="cofactor">
    <cofactor evidence="1">
        <name>pyridoxal 5'-phosphate</name>
        <dbReference type="ChEBI" id="CHEBI:597326"/>
    </cofactor>
</comment>
<name>A0A412AZR5_9FIRM</name>
<dbReference type="GO" id="GO:0016831">
    <property type="term" value="F:carboxy-lyase activity"/>
    <property type="evidence" value="ECO:0007669"/>
    <property type="project" value="UniProtKB-KW"/>
</dbReference>
<evidence type="ECO:0000313" key="9">
    <source>
        <dbReference type="Proteomes" id="UP000284751"/>
    </source>
</evidence>
<dbReference type="InterPro" id="IPR000310">
    <property type="entry name" value="Orn/Lys/Arg_deCO2ase_major_dom"/>
</dbReference>
<comment type="caution">
    <text evidence="8">The sequence shown here is derived from an EMBL/GenBank/DDBJ whole genome shotgun (WGS) entry which is preliminary data.</text>
</comment>
<evidence type="ECO:0000256" key="3">
    <source>
        <dbReference type="ARBA" id="ARBA00022793"/>
    </source>
</evidence>
<organism evidence="8 9">
    <name type="scientific">[Clostridium] leptum</name>
    <dbReference type="NCBI Taxonomy" id="1535"/>
    <lineage>
        <taxon>Bacteria</taxon>
        <taxon>Bacillati</taxon>
        <taxon>Bacillota</taxon>
        <taxon>Clostridia</taxon>
        <taxon>Eubacteriales</taxon>
        <taxon>Oscillospiraceae</taxon>
        <taxon>Oscillospiraceae incertae sedis</taxon>
    </lineage>
</organism>
<dbReference type="Proteomes" id="UP000284751">
    <property type="component" value="Unassembled WGS sequence"/>
</dbReference>
<dbReference type="AlphaFoldDB" id="A0A412AZR5"/>
<evidence type="ECO:0000256" key="1">
    <source>
        <dbReference type="ARBA" id="ARBA00001933"/>
    </source>
</evidence>
<gene>
    <name evidence="8" type="ORF">DWY99_02865</name>
</gene>
<dbReference type="PANTHER" id="PTHR43277">
    <property type="entry name" value="ARGININE DECARBOXYLASE"/>
    <property type="match status" value="1"/>
</dbReference>
<evidence type="ECO:0000313" key="8">
    <source>
        <dbReference type="EMBL" id="RGQ43356.1"/>
    </source>
</evidence>
<dbReference type="SUPFAM" id="SSF55904">
    <property type="entry name" value="Ornithine decarboxylase C-terminal domain"/>
    <property type="match status" value="1"/>
</dbReference>
<dbReference type="SUPFAM" id="SSF53383">
    <property type="entry name" value="PLP-dependent transferases"/>
    <property type="match status" value="1"/>
</dbReference>
<dbReference type="InterPro" id="IPR052357">
    <property type="entry name" value="Orn_Lys_Arg_decarboxylase-I"/>
</dbReference>
<dbReference type="Gene3D" id="3.40.640.10">
    <property type="entry name" value="Type I PLP-dependent aspartate aminotransferase-like (Major domain)"/>
    <property type="match status" value="1"/>
</dbReference>
<dbReference type="InterPro" id="IPR008286">
    <property type="entry name" value="Prn/Lys/Arg_de-COase_C"/>
</dbReference>
<dbReference type="PANTHER" id="PTHR43277:SF4">
    <property type="entry name" value="ARGININE DECARBOXYLASE"/>
    <property type="match status" value="1"/>
</dbReference>
<evidence type="ECO:0000256" key="5">
    <source>
        <dbReference type="ARBA" id="ARBA00023239"/>
    </source>
</evidence>
<protein>
    <submittedName>
        <fullName evidence="8">Amino acid decarboxylase</fullName>
    </submittedName>
</protein>
<dbReference type="InterPro" id="IPR015424">
    <property type="entry name" value="PyrdxlP-dep_Trfase"/>
</dbReference>
<reference evidence="8 9" key="1">
    <citation type="submission" date="2018-08" db="EMBL/GenBank/DDBJ databases">
        <title>A genome reference for cultivated species of the human gut microbiota.</title>
        <authorList>
            <person name="Zou Y."/>
            <person name="Xue W."/>
            <person name="Luo G."/>
        </authorList>
    </citation>
    <scope>NUCLEOTIDE SEQUENCE [LARGE SCALE GENOMIC DNA]</scope>
    <source>
        <strain evidence="8 9">AF28-26</strain>
    </source>
</reference>
<evidence type="ECO:0000259" key="6">
    <source>
        <dbReference type="Pfam" id="PF01276"/>
    </source>
</evidence>
<feature type="domain" description="Orn/Lys/Arg decarboxylase C-terminal" evidence="7">
    <location>
        <begin position="384"/>
        <end position="430"/>
    </location>
</feature>
<keyword evidence="5" id="KW-0456">Lyase</keyword>
<dbReference type="Pfam" id="PF03711">
    <property type="entry name" value="OKR_DC_1_C"/>
    <property type="match status" value="1"/>
</dbReference>
<dbReference type="InterPro" id="IPR036633">
    <property type="entry name" value="Prn/Lys/Arg_de-COase_C_sf"/>
</dbReference>
<evidence type="ECO:0000256" key="2">
    <source>
        <dbReference type="ARBA" id="ARBA00010671"/>
    </source>
</evidence>
<keyword evidence="4" id="KW-0663">Pyridoxal phosphate</keyword>
<comment type="similarity">
    <text evidence="2">Belongs to the Orn/Lys/Arg decarboxylase class-I family.</text>
</comment>
<dbReference type="Pfam" id="PF01276">
    <property type="entry name" value="OKR_DC_1"/>
    <property type="match status" value="1"/>
</dbReference>
<keyword evidence="3" id="KW-0210">Decarboxylase</keyword>
<dbReference type="InterPro" id="IPR015421">
    <property type="entry name" value="PyrdxlP-dep_Trfase_major"/>
</dbReference>
<dbReference type="Gene3D" id="3.90.100.10">
    <property type="entry name" value="Orn/Lys/Arg decarboxylase, C-terminal domain"/>
    <property type="match status" value="1"/>
</dbReference>
<accession>A0A412AZR5</accession>
<evidence type="ECO:0000259" key="7">
    <source>
        <dbReference type="Pfam" id="PF03711"/>
    </source>
</evidence>
<sequence>MFLETPLYTALTDYQKKKYASFHTPGHKNTISFLKYNLYNLDFTELPDTDSLFEAEGCILKAEQAAAKAFSTLLCVLSAGGCTMCIQGMLRLAAPSGGKLVCGRIIHRSAVNTMALLGIDPIWVMPEPNAGEGLAGRITPEGIRKALEKNPEAKGVYLTSPDYYGVICDIQGIACVCKKYGVPLLVDNAHGAHLDYLSENLHPIHLGASMAACSAHKTLPVLTGGAWLQINDSRYLEGVKEAMSLFGSTSPSYPVMASLDLCRAWLEDEGQKAFQTLERRVGEVKKLAAAKGLGIPEGLTDPARITLNTAKIGLTGQKAAQGFREYGVEPEYADDGFVVLIPAPFNTEEEFLRVERAIEAMPVGAPLTIGRRIPPVSEQAVSPRKAVLSPSEEVPMNLAVGRIAAQAACPCPPGVPVVMPGEMISEKAAEFLIRYGFSSAKVLK</sequence>
<feature type="domain" description="Orn/Lys/Arg decarboxylases family 1 pyridoxal-P attachment site" evidence="6">
    <location>
        <begin position="5"/>
        <end position="279"/>
    </location>
</feature>